<evidence type="ECO:0000313" key="3">
    <source>
        <dbReference type="EMBL" id="AAM10987.1"/>
    </source>
</evidence>
<gene>
    <name evidence="3 4" type="ORF">CG9970</name>
</gene>
<dbReference type="SMART" id="SM00875">
    <property type="entry name" value="BACK"/>
    <property type="match status" value="1"/>
</dbReference>
<evidence type="ECO:0000256" key="1">
    <source>
        <dbReference type="SAM" id="MobiDB-lite"/>
    </source>
</evidence>
<dbReference type="ExpressionAtlas" id="Q8T3R7">
    <property type="expression patterns" value="baseline and differential"/>
</dbReference>
<dbReference type="FlyBase" id="FBgn0035380">
    <property type="gene designation" value="CG9970"/>
</dbReference>
<reference evidence="3" key="1">
    <citation type="submission" date="2002-04" db="EMBL/GenBank/DDBJ databases">
        <authorList>
            <person name="Stapleton M."/>
            <person name="Brokstein P."/>
            <person name="Hong L."/>
            <person name="Agbayani A."/>
            <person name="Carlson J."/>
            <person name="Champe M."/>
            <person name="Chavez C."/>
            <person name="Dorsett V."/>
            <person name="Dresnek D."/>
            <person name="Farfan D."/>
            <person name="Frise E."/>
            <person name="George R."/>
            <person name="Gonzalez M."/>
            <person name="Guarin H."/>
            <person name="Kronmiller B."/>
            <person name="Li P."/>
            <person name="Liao G."/>
            <person name="Miranda A."/>
            <person name="Mungall C.J."/>
            <person name="Nunoo J."/>
            <person name="Pacleb J."/>
            <person name="Paragas V."/>
            <person name="Park S."/>
            <person name="Patel S."/>
            <person name="Phouanenavong S."/>
            <person name="Wan K."/>
            <person name="Yu C."/>
            <person name="Lewis S.E."/>
            <person name="Rubin G.M."/>
            <person name="Celniker S."/>
        </authorList>
    </citation>
    <scope>NUCLEOTIDE SEQUENCE</scope>
</reference>
<feature type="region of interest" description="Disordered" evidence="1">
    <location>
        <begin position="1"/>
        <end position="66"/>
    </location>
</feature>
<organism evidence="3">
    <name type="scientific">Drosophila melanogaster</name>
    <name type="common">Fruit fly</name>
    <dbReference type="NCBI Taxonomy" id="7227"/>
    <lineage>
        <taxon>Eukaryota</taxon>
        <taxon>Metazoa</taxon>
        <taxon>Ecdysozoa</taxon>
        <taxon>Arthropoda</taxon>
        <taxon>Hexapoda</taxon>
        <taxon>Insecta</taxon>
        <taxon>Pterygota</taxon>
        <taxon>Neoptera</taxon>
        <taxon>Endopterygota</taxon>
        <taxon>Diptera</taxon>
        <taxon>Brachycera</taxon>
        <taxon>Muscomorpha</taxon>
        <taxon>Ephydroidea</taxon>
        <taxon>Drosophilidae</taxon>
        <taxon>Drosophila</taxon>
        <taxon>Sophophora</taxon>
    </lineage>
</organism>
<dbReference type="VEuPathDB" id="VectorBase:FBgn0035380"/>
<feature type="compositionally biased region" description="Polar residues" evidence="1">
    <location>
        <begin position="7"/>
        <end position="17"/>
    </location>
</feature>
<dbReference type="InterPro" id="IPR011705">
    <property type="entry name" value="BACK"/>
</dbReference>
<accession>Q8T3R7</accession>
<dbReference type="PANTHER" id="PTHR22667">
    <property type="entry name" value="AT01380P-RELATED"/>
    <property type="match status" value="1"/>
</dbReference>
<dbReference type="InterPro" id="IPR031750">
    <property type="entry name" value="DUF4734"/>
</dbReference>
<dbReference type="EMBL" id="AY094634">
    <property type="protein sequence ID" value="AAM10987.1"/>
    <property type="molecule type" value="mRNA"/>
</dbReference>
<dbReference type="Gene3D" id="1.25.40.420">
    <property type="match status" value="1"/>
</dbReference>
<feature type="domain" description="BACK" evidence="2">
    <location>
        <begin position="244"/>
        <end position="348"/>
    </location>
</feature>
<protein>
    <submittedName>
        <fullName evidence="3">AT04926p</fullName>
    </submittedName>
</protein>
<dbReference type="HOGENOM" id="CLU_039974_0_0_1"/>
<feature type="compositionally biased region" description="Polar residues" evidence="1">
    <location>
        <begin position="26"/>
        <end position="36"/>
    </location>
</feature>
<dbReference type="Pfam" id="PF15881">
    <property type="entry name" value="DUF4734"/>
    <property type="match status" value="1"/>
</dbReference>
<sequence>MEPKHGVSTTSFSSTKTLVREGESIPQDNNKSISSTIEEDLLQQNKSEKGKTKGTSTDKSTTTDGDLPTVKMDKILQQQRAELLWKTFTDEEYSDWKTFKDSNYKVPLLSVFSYVKSKPFIAEIPNLPPKISGPQLMTNILKSNYGALALVQIGENKFRCIPCLLRCFSVWFGIRDWRITRFKFKEREVPSGGFKVAYEWMRTNKLPEFDELVPALQVACHLKVTLLEKEIWQILSDESVREKVAFLVYLGARRMPALGALCEAMLFRLRKYFLALVGSPHFLRLKVDVLEMLLRQDSIGVNSEMEVFFAVIRWLGHSRGRKRREHFQRLMKCVRFHHMPMTFLFSLRESFNHPEKFDLFSKEPGMLAFNTDPEMMELLEHAIYFISVRTQCDDINEFLSTCESHHIEVVLPRWWVYHVNCPFHLRTIDFPYQHRFTATDFGDYIDSIQKVWSGKGPPDDGKDLVIDLALDPLRGGQVDGKAKE</sequence>
<feature type="compositionally biased region" description="Low complexity" evidence="1">
    <location>
        <begin position="53"/>
        <end position="66"/>
    </location>
</feature>
<dbReference type="Pfam" id="PF07707">
    <property type="entry name" value="BACK"/>
    <property type="match status" value="1"/>
</dbReference>
<evidence type="ECO:0000259" key="2">
    <source>
        <dbReference type="SMART" id="SM00875"/>
    </source>
</evidence>
<name>Q8T3R7_DROME</name>
<dbReference type="PANTHER" id="PTHR22667:SF0">
    <property type="entry name" value="AT01380P-RELATED"/>
    <property type="match status" value="1"/>
</dbReference>
<proteinExistence type="evidence at transcript level"/>
<dbReference type="PhylomeDB" id="Q8T3R7"/>
<dbReference type="OrthoDB" id="6350321at2759"/>
<evidence type="ECO:0000313" key="4">
    <source>
        <dbReference type="FlyBase" id="FBgn0035380"/>
    </source>
</evidence>
<dbReference type="AGR" id="FB:FBgn0035380"/>
<dbReference type="AlphaFoldDB" id="Q8T3R7"/>